<gene>
    <name evidence="2" type="ORF">POSPLADRAFT_1154643</name>
</gene>
<dbReference type="OrthoDB" id="3365224at2759"/>
<accession>A0A1X6MPU1</accession>
<reference evidence="2 3" key="1">
    <citation type="submission" date="2017-04" db="EMBL/GenBank/DDBJ databases">
        <title>Genome Sequence of the Model Brown-Rot Fungus Postia placenta SB12.</title>
        <authorList>
            <consortium name="DOE Joint Genome Institute"/>
            <person name="Gaskell J."/>
            <person name="Kersten P."/>
            <person name="Larrondo L.F."/>
            <person name="Canessa P."/>
            <person name="Martinez D."/>
            <person name="Hibbett D."/>
            <person name="Schmoll M."/>
            <person name="Kubicek C.P."/>
            <person name="Martinez A.T."/>
            <person name="Yadav J."/>
            <person name="Master E."/>
            <person name="Magnuson J.K."/>
            <person name="James T."/>
            <person name="Yaver D."/>
            <person name="Berka R."/>
            <person name="Labutti K."/>
            <person name="Lipzen A."/>
            <person name="Aerts A."/>
            <person name="Barry K."/>
            <person name="Henrissat B."/>
            <person name="Blanchette R."/>
            <person name="Grigoriev I."/>
            <person name="Cullen D."/>
        </authorList>
    </citation>
    <scope>NUCLEOTIDE SEQUENCE [LARGE SCALE GENOMIC DNA]</scope>
    <source>
        <strain evidence="2 3">MAD-698-R-SB12</strain>
    </source>
</reference>
<dbReference type="GeneID" id="36331814"/>
<sequence>EYADAGPVTRRYLLRKSKTNATLKLMIELEYVGGVKHYRPPPLRKGEIMASVTGLLSNNDLLRTSIARELDEYTHDMHPHEHAFMHSDGSVDGDALATYAGLRSTEDLIETLFNPLPTAASTSSPFTYYAPLPPAQAEQRDDASSDSLSLTQASVRSDSTGAVSIEKLPVESLPDLTALETGRVPSEGQRTWWRKIRSRPNTPAQRQFKLPVQEAEVARA</sequence>
<protein>
    <submittedName>
        <fullName evidence="2">Uncharacterized protein</fullName>
    </submittedName>
</protein>
<name>A0A1X6MPU1_9APHY</name>
<keyword evidence="3" id="KW-1185">Reference proteome</keyword>
<evidence type="ECO:0000256" key="1">
    <source>
        <dbReference type="SAM" id="MobiDB-lite"/>
    </source>
</evidence>
<feature type="compositionally biased region" description="Polar residues" evidence="1">
    <location>
        <begin position="145"/>
        <end position="160"/>
    </location>
</feature>
<feature type="region of interest" description="Disordered" evidence="1">
    <location>
        <begin position="135"/>
        <end position="160"/>
    </location>
</feature>
<dbReference type="EMBL" id="KZ110605">
    <property type="protein sequence ID" value="OSX58395.1"/>
    <property type="molecule type" value="Genomic_DNA"/>
</dbReference>
<dbReference type="Proteomes" id="UP000194127">
    <property type="component" value="Unassembled WGS sequence"/>
</dbReference>
<feature type="non-terminal residue" evidence="2">
    <location>
        <position position="1"/>
    </location>
</feature>
<evidence type="ECO:0000313" key="3">
    <source>
        <dbReference type="Proteomes" id="UP000194127"/>
    </source>
</evidence>
<proteinExistence type="predicted"/>
<dbReference type="STRING" id="670580.A0A1X6MPU1"/>
<evidence type="ECO:0000313" key="2">
    <source>
        <dbReference type="EMBL" id="OSX58395.1"/>
    </source>
</evidence>
<dbReference type="RefSeq" id="XP_024335189.1">
    <property type="nucleotide sequence ID" value="XM_024486865.1"/>
</dbReference>
<dbReference type="AlphaFoldDB" id="A0A1X6MPU1"/>
<feature type="region of interest" description="Disordered" evidence="1">
    <location>
        <begin position="196"/>
        <end position="220"/>
    </location>
</feature>
<organism evidence="2 3">
    <name type="scientific">Postia placenta MAD-698-R-SB12</name>
    <dbReference type="NCBI Taxonomy" id="670580"/>
    <lineage>
        <taxon>Eukaryota</taxon>
        <taxon>Fungi</taxon>
        <taxon>Dikarya</taxon>
        <taxon>Basidiomycota</taxon>
        <taxon>Agaricomycotina</taxon>
        <taxon>Agaricomycetes</taxon>
        <taxon>Polyporales</taxon>
        <taxon>Adustoporiaceae</taxon>
        <taxon>Rhodonia</taxon>
    </lineage>
</organism>